<dbReference type="InterPro" id="IPR022907">
    <property type="entry name" value="VapC_family"/>
</dbReference>
<dbReference type="GO" id="GO:0090729">
    <property type="term" value="F:toxin activity"/>
    <property type="evidence" value="ECO:0007669"/>
    <property type="project" value="UniProtKB-KW"/>
</dbReference>
<dbReference type="EC" id="3.1.-.-" evidence="6"/>
<dbReference type="GO" id="GO:0004540">
    <property type="term" value="F:RNA nuclease activity"/>
    <property type="evidence" value="ECO:0007669"/>
    <property type="project" value="InterPro"/>
</dbReference>
<proteinExistence type="inferred from homology"/>
<evidence type="ECO:0000313" key="8">
    <source>
        <dbReference type="EMBL" id="PWF27631.1"/>
    </source>
</evidence>
<feature type="binding site" evidence="6">
    <location>
        <position position="5"/>
    </location>
    <ligand>
        <name>Mg(2+)</name>
        <dbReference type="ChEBI" id="CHEBI:18420"/>
    </ligand>
</feature>
<evidence type="ECO:0000256" key="4">
    <source>
        <dbReference type="ARBA" id="ARBA00022801"/>
    </source>
</evidence>
<dbReference type="Gene3D" id="3.40.50.1010">
    <property type="entry name" value="5'-nuclease"/>
    <property type="match status" value="1"/>
</dbReference>
<keyword evidence="9" id="KW-1185">Reference proteome</keyword>
<evidence type="ECO:0000256" key="6">
    <source>
        <dbReference type="HAMAP-Rule" id="MF_00265"/>
    </source>
</evidence>
<dbReference type="Proteomes" id="UP000245283">
    <property type="component" value="Unassembled WGS sequence"/>
</dbReference>
<gene>
    <name evidence="6" type="primary">vapC</name>
    <name evidence="8" type="ORF">DD236_04445</name>
</gene>
<keyword evidence="6" id="KW-0800">Toxin</keyword>
<feature type="domain" description="PIN" evidence="7">
    <location>
        <begin position="2"/>
        <end position="115"/>
    </location>
</feature>
<dbReference type="Pfam" id="PF01850">
    <property type="entry name" value="PIN"/>
    <property type="match status" value="1"/>
</dbReference>
<evidence type="ECO:0000256" key="3">
    <source>
        <dbReference type="ARBA" id="ARBA00022723"/>
    </source>
</evidence>
<dbReference type="RefSeq" id="WP_109093126.1">
    <property type="nucleotide sequence ID" value="NZ_CAMELQ010000054.1"/>
</dbReference>
<protein>
    <recommendedName>
        <fullName evidence="6">Ribonuclease VapC</fullName>
        <shortName evidence="6">RNase VapC</shortName>
        <ecNumber evidence="6">3.1.-.-</ecNumber>
    </recommendedName>
    <alternativeName>
        <fullName evidence="6">Toxin VapC</fullName>
    </alternativeName>
</protein>
<reference evidence="9" key="1">
    <citation type="submission" date="2018-05" db="EMBL/GenBank/DDBJ databases">
        <authorList>
            <person name="Li Y."/>
        </authorList>
    </citation>
    <scope>NUCLEOTIDE SEQUENCE [LARGE SCALE GENOMIC DNA]</scope>
    <source>
        <strain evidence="9">sk1b4</strain>
    </source>
</reference>
<evidence type="ECO:0000256" key="5">
    <source>
        <dbReference type="ARBA" id="ARBA00022842"/>
    </source>
</evidence>
<dbReference type="OrthoDB" id="5082781at2"/>
<feature type="binding site" evidence="6">
    <location>
        <position position="93"/>
    </location>
    <ligand>
        <name>Mg(2+)</name>
        <dbReference type="ChEBI" id="CHEBI:18420"/>
    </ligand>
</feature>
<organism evidence="8 9">
    <name type="scientific">Ancrocorticia populi</name>
    <dbReference type="NCBI Taxonomy" id="2175228"/>
    <lineage>
        <taxon>Bacteria</taxon>
        <taxon>Bacillati</taxon>
        <taxon>Actinomycetota</taxon>
        <taxon>Actinomycetes</taxon>
        <taxon>Actinomycetales</taxon>
        <taxon>Actinomycetaceae</taxon>
        <taxon>Ancrocorticia</taxon>
    </lineage>
</organism>
<keyword evidence="1 6" id="KW-1277">Toxin-antitoxin system</keyword>
<dbReference type="InterPro" id="IPR029060">
    <property type="entry name" value="PIN-like_dom_sf"/>
</dbReference>
<keyword evidence="2 6" id="KW-0540">Nuclease</keyword>
<dbReference type="GO" id="GO:0000287">
    <property type="term" value="F:magnesium ion binding"/>
    <property type="evidence" value="ECO:0007669"/>
    <property type="project" value="UniProtKB-UniRule"/>
</dbReference>
<comment type="caution">
    <text evidence="8">The sequence shown here is derived from an EMBL/GenBank/DDBJ whole genome shotgun (WGS) entry which is preliminary data.</text>
</comment>
<comment type="function">
    <text evidence="6">Toxic component of a toxin-antitoxin (TA) system. An RNase.</text>
</comment>
<dbReference type="EMBL" id="QETB01000001">
    <property type="protein sequence ID" value="PWF27631.1"/>
    <property type="molecule type" value="Genomic_DNA"/>
</dbReference>
<comment type="similarity">
    <text evidence="6">Belongs to the PINc/VapC protein family.</text>
</comment>
<dbReference type="AlphaFoldDB" id="A0A2V1KDA8"/>
<dbReference type="SUPFAM" id="SSF88723">
    <property type="entry name" value="PIN domain-like"/>
    <property type="match status" value="1"/>
</dbReference>
<evidence type="ECO:0000256" key="2">
    <source>
        <dbReference type="ARBA" id="ARBA00022722"/>
    </source>
</evidence>
<evidence type="ECO:0000256" key="1">
    <source>
        <dbReference type="ARBA" id="ARBA00022649"/>
    </source>
</evidence>
<dbReference type="InterPro" id="IPR002716">
    <property type="entry name" value="PIN_dom"/>
</dbReference>
<keyword evidence="5 6" id="KW-0460">Magnesium</keyword>
<accession>A0A2V1KDA8</accession>
<comment type="cofactor">
    <cofactor evidence="6">
        <name>Mg(2+)</name>
        <dbReference type="ChEBI" id="CHEBI:18420"/>
    </cofactor>
</comment>
<name>A0A2V1KDA8_9ACTO</name>
<dbReference type="GO" id="GO:0016787">
    <property type="term" value="F:hydrolase activity"/>
    <property type="evidence" value="ECO:0007669"/>
    <property type="project" value="UniProtKB-KW"/>
</dbReference>
<evidence type="ECO:0000259" key="7">
    <source>
        <dbReference type="Pfam" id="PF01850"/>
    </source>
</evidence>
<keyword evidence="4 6" id="KW-0378">Hydrolase</keyword>
<sequence>MIYLDSCIVIYAVEADDKTGEKVRAKLAQTDEVIATSPLVLHECLVGPLRDTDWELRDRYVAVYSQFKQLDLGLETFMRAAELRAASQMKTPDSIHVAAAQIAGCTEFWTNDHRLMKSTRGLGINILE</sequence>
<dbReference type="HAMAP" id="MF_00265">
    <property type="entry name" value="VapC_Nob1"/>
    <property type="match status" value="1"/>
</dbReference>
<keyword evidence="3 6" id="KW-0479">Metal-binding</keyword>
<evidence type="ECO:0000313" key="9">
    <source>
        <dbReference type="Proteomes" id="UP000245283"/>
    </source>
</evidence>